<reference evidence="6 7" key="1">
    <citation type="submission" date="2019-06" db="EMBL/GenBank/DDBJ databases">
        <title>Sequencing the genomes of 1000 actinobacteria strains.</title>
        <authorList>
            <person name="Klenk H.-P."/>
        </authorList>
    </citation>
    <scope>NUCLEOTIDE SEQUENCE [LARGE SCALE GENOMIC DNA]</scope>
    <source>
        <strain evidence="6 7">DSM 4813</strain>
    </source>
</reference>
<keyword evidence="2" id="KW-0378">Hydrolase</keyword>
<dbReference type="OrthoDB" id="9768696at2"/>
<keyword evidence="3" id="KW-0067">ATP-binding</keyword>
<evidence type="ECO:0000313" key="6">
    <source>
        <dbReference type="EMBL" id="TQL64140.1"/>
    </source>
</evidence>
<organism evidence="6 7">
    <name type="scientific">Rarobacter faecitabidus</name>
    <dbReference type="NCBI Taxonomy" id="13243"/>
    <lineage>
        <taxon>Bacteria</taxon>
        <taxon>Bacillati</taxon>
        <taxon>Actinomycetota</taxon>
        <taxon>Actinomycetes</taxon>
        <taxon>Micrococcales</taxon>
        <taxon>Rarobacteraceae</taxon>
        <taxon>Rarobacter</taxon>
    </lineage>
</organism>
<evidence type="ECO:0000259" key="5">
    <source>
        <dbReference type="SMART" id="SM00797"/>
    </source>
</evidence>
<sequence length="558" mass="57376">MASGEHNDTVAGAVVRILPLGDRAMLVELASLARVLAFDAMLRANPIEGVTQVVPAARTVALHVDPSRVDAAALSPQLRELARTTASPVEQGTVDAPVEIPVNYDGFDLDLVADDLGATPAEVAELHSGIEYTVAFNGFSPGFPYLAGLPAALHLPRLASPRARVPRGSVAIAGEFCGIYPTPSPGGWRLIGHTSVPLWDSGAAVPPLLPRGTRVRFVPRMSAAQPAGEPSSLTQALLPPAISAEVRGSGAGAGNDSGVPPVLTVVDPGPLTVIEDGGRPGRLGWAVSPGGAADPGSLHAANRLVGNAPASAALETVGGISLSARRRTVVAVSGARGRVTVNGAEADPARPLLLVPGDSLHLAMPAMGARIYVAVRGGVAVPRVLDSRSFDALSDLGPRPLRPGDDVASAGRAPFSVAEEAVPTGPYPAPGDLVTLRISPGPRANWFTRHAWELLTGREWEVTPESNRVGVRLRGEEPLPRADRYADAELASEGLVAGAIQVPPSGAPLVFGTNHPTTGGYPVIACVATTDLPRIGQLPAGARVRFEPSAISFVQPGA</sequence>
<dbReference type="GO" id="GO:0016787">
    <property type="term" value="F:hydrolase activity"/>
    <property type="evidence" value="ECO:0007669"/>
    <property type="project" value="UniProtKB-KW"/>
</dbReference>
<dbReference type="Proteomes" id="UP000315389">
    <property type="component" value="Unassembled WGS sequence"/>
</dbReference>
<name>A0A542ZVD2_RARFA</name>
<dbReference type="InterPro" id="IPR003778">
    <property type="entry name" value="CT_A_B"/>
</dbReference>
<feature type="domain" description="Carboxyltransferase" evidence="5">
    <location>
        <begin position="282"/>
        <end position="557"/>
    </location>
</feature>
<dbReference type="PANTHER" id="PTHR43309:SF3">
    <property type="entry name" value="5-OXOPROLINASE SUBUNIT C"/>
    <property type="match status" value="1"/>
</dbReference>
<dbReference type="Gene3D" id="2.40.100.10">
    <property type="entry name" value="Cyclophilin-like"/>
    <property type="match status" value="2"/>
</dbReference>
<dbReference type="AlphaFoldDB" id="A0A542ZVD2"/>
<evidence type="ECO:0000256" key="3">
    <source>
        <dbReference type="ARBA" id="ARBA00022840"/>
    </source>
</evidence>
<accession>A0A542ZVD2</accession>
<dbReference type="InterPro" id="IPR052708">
    <property type="entry name" value="PxpC"/>
</dbReference>
<dbReference type="GO" id="GO:0005524">
    <property type="term" value="F:ATP binding"/>
    <property type="evidence" value="ECO:0007669"/>
    <property type="project" value="UniProtKB-KW"/>
</dbReference>
<keyword evidence="7" id="KW-1185">Reference proteome</keyword>
<dbReference type="EMBL" id="VFOS01000001">
    <property type="protein sequence ID" value="TQL64140.1"/>
    <property type="molecule type" value="Genomic_DNA"/>
</dbReference>
<gene>
    <name evidence="6" type="ORF">FB461_0631</name>
</gene>
<dbReference type="SMART" id="SM00796">
    <property type="entry name" value="AHS1"/>
    <property type="match status" value="1"/>
</dbReference>
<evidence type="ECO:0000256" key="1">
    <source>
        <dbReference type="ARBA" id="ARBA00022741"/>
    </source>
</evidence>
<evidence type="ECO:0000259" key="4">
    <source>
        <dbReference type="SMART" id="SM00796"/>
    </source>
</evidence>
<dbReference type="PANTHER" id="PTHR43309">
    <property type="entry name" value="5-OXOPROLINASE SUBUNIT C"/>
    <property type="match status" value="1"/>
</dbReference>
<protein>
    <submittedName>
        <fullName evidence="6">KipI family sensor histidine kinase inhibitor</fullName>
    </submittedName>
</protein>
<dbReference type="SMART" id="SM00797">
    <property type="entry name" value="AHS2"/>
    <property type="match status" value="1"/>
</dbReference>
<evidence type="ECO:0000313" key="7">
    <source>
        <dbReference type="Proteomes" id="UP000315389"/>
    </source>
</evidence>
<dbReference type="Pfam" id="PF02682">
    <property type="entry name" value="CT_C_D"/>
    <property type="match status" value="1"/>
</dbReference>
<dbReference type="SUPFAM" id="SSF160467">
    <property type="entry name" value="PH0987 N-terminal domain-like"/>
    <property type="match status" value="1"/>
</dbReference>
<proteinExistence type="predicted"/>
<dbReference type="Pfam" id="PF02626">
    <property type="entry name" value="CT_A_B"/>
    <property type="match status" value="1"/>
</dbReference>
<dbReference type="InterPro" id="IPR029000">
    <property type="entry name" value="Cyclophilin-like_dom_sf"/>
</dbReference>
<evidence type="ECO:0000256" key="2">
    <source>
        <dbReference type="ARBA" id="ARBA00022801"/>
    </source>
</evidence>
<feature type="domain" description="Carboxyltransferase" evidence="4">
    <location>
        <begin position="15"/>
        <end position="209"/>
    </location>
</feature>
<dbReference type="InterPro" id="IPR003833">
    <property type="entry name" value="CT_C_D"/>
</dbReference>
<comment type="caution">
    <text evidence="6">The sequence shown here is derived from an EMBL/GenBank/DDBJ whole genome shotgun (WGS) entry which is preliminary data.</text>
</comment>
<dbReference type="SUPFAM" id="SSF50891">
    <property type="entry name" value="Cyclophilin-like"/>
    <property type="match status" value="2"/>
</dbReference>
<keyword evidence="1" id="KW-0547">Nucleotide-binding</keyword>
<dbReference type="Gene3D" id="3.30.1360.40">
    <property type="match status" value="1"/>
</dbReference>